<dbReference type="PANTHER" id="PTHR43252:SF4">
    <property type="entry name" value="TRANSCRIPTIONAL REGULATORY PROTEIN"/>
    <property type="match status" value="1"/>
</dbReference>
<comment type="caution">
    <text evidence="2">The sequence shown here is derived from an EMBL/GenBank/DDBJ whole genome shotgun (WGS) entry which is preliminary data.</text>
</comment>
<accession>A0ABN2T1D2</accession>
<evidence type="ECO:0000313" key="2">
    <source>
        <dbReference type="EMBL" id="GAA1996356.1"/>
    </source>
</evidence>
<dbReference type="PANTHER" id="PTHR43252">
    <property type="entry name" value="TRANSCRIPTIONAL REGULATOR YQJI"/>
    <property type="match status" value="1"/>
</dbReference>
<dbReference type="EMBL" id="BAAAPC010000009">
    <property type="protein sequence ID" value="GAA1996356.1"/>
    <property type="molecule type" value="Genomic_DNA"/>
</dbReference>
<dbReference type="Gene3D" id="1.10.10.10">
    <property type="entry name" value="Winged helix-like DNA-binding domain superfamily/Winged helix DNA-binding domain"/>
    <property type="match status" value="1"/>
</dbReference>
<evidence type="ECO:0000259" key="1">
    <source>
        <dbReference type="Pfam" id="PF03551"/>
    </source>
</evidence>
<sequence length="79" mass="8923">MSLSYALLGMLAYEPFSGYDLKKRFDGELGEYAWHAPHTRIYPELVKLADEGLIEVTDEGARGRRTYAATEAGRAELRQ</sequence>
<name>A0ABN2T1D2_9ACTN</name>
<dbReference type="InterPro" id="IPR005149">
    <property type="entry name" value="Tscrpt_reg_PadR_N"/>
</dbReference>
<proteinExistence type="predicted"/>
<evidence type="ECO:0000313" key="3">
    <source>
        <dbReference type="Proteomes" id="UP001501585"/>
    </source>
</evidence>
<dbReference type="Pfam" id="PF03551">
    <property type="entry name" value="PadR"/>
    <property type="match status" value="1"/>
</dbReference>
<reference evidence="2 3" key="1">
    <citation type="journal article" date="2019" name="Int. J. Syst. Evol. Microbiol.">
        <title>The Global Catalogue of Microorganisms (GCM) 10K type strain sequencing project: providing services to taxonomists for standard genome sequencing and annotation.</title>
        <authorList>
            <consortium name="The Broad Institute Genomics Platform"/>
            <consortium name="The Broad Institute Genome Sequencing Center for Infectious Disease"/>
            <person name="Wu L."/>
            <person name="Ma J."/>
        </authorList>
    </citation>
    <scope>NUCLEOTIDE SEQUENCE [LARGE SCALE GENOMIC DNA]</scope>
    <source>
        <strain evidence="2 3">JCM 15313</strain>
    </source>
</reference>
<dbReference type="RefSeq" id="WP_344162215.1">
    <property type="nucleotide sequence ID" value="NZ_BAAAPC010000009.1"/>
</dbReference>
<dbReference type="InterPro" id="IPR036390">
    <property type="entry name" value="WH_DNA-bd_sf"/>
</dbReference>
<keyword evidence="3" id="KW-1185">Reference proteome</keyword>
<dbReference type="Proteomes" id="UP001501585">
    <property type="component" value="Unassembled WGS sequence"/>
</dbReference>
<dbReference type="SUPFAM" id="SSF46785">
    <property type="entry name" value="Winged helix' DNA-binding domain"/>
    <property type="match status" value="1"/>
</dbReference>
<organism evidence="2 3">
    <name type="scientific">Nocardiopsis rhodophaea</name>
    <dbReference type="NCBI Taxonomy" id="280238"/>
    <lineage>
        <taxon>Bacteria</taxon>
        <taxon>Bacillati</taxon>
        <taxon>Actinomycetota</taxon>
        <taxon>Actinomycetes</taxon>
        <taxon>Streptosporangiales</taxon>
        <taxon>Nocardiopsidaceae</taxon>
        <taxon>Nocardiopsis</taxon>
    </lineage>
</organism>
<dbReference type="InterPro" id="IPR036388">
    <property type="entry name" value="WH-like_DNA-bd_sf"/>
</dbReference>
<feature type="domain" description="Transcription regulator PadR N-terminal" evidence="1">
    <location>
        <begin position="7"/>
        <end position="79"/>
    </location>
</feature>
<protein>
    <recommendedName>
        <fullName evidence="1">Transcription regulator PadR N-terminal domain-containing protein</fullName>
    </recommendedName>
</protein>
<gene>
    <name evidence="2" type="ORF">GCM10009799_23780</name>
</gene>